<feature type="domain" description="HTH gntR-type" evidence="5">
    <location>
        <begin position="33"/>
        <end position="100"/>
    </location>
</feature>
<protein>
    <submittedName>
        <fullName evidence="6">GntR family transcriptional regulator</fullName>
    </submittedName>
</protein>
<proteinExistence type="predicted"/>
<dbReference type="InterPro" id="IPR036388">
    <property type="entry name" value="WH-like_DNA-bd_sf"/>
</dbReference>
<dbReference type="InterPro" id="IPR008920">
    <property type="entry name" value="TF_FadR/GntR_C"/>
</dbReference>
<keyword evidence="1" id="KW-0805">Transcription regulation</keyword>
<dbReference type="SMART" id="SM00345">
    <property type="entry name" value="HTH_GNTR"/>
    <property type="match status" value="1"/>
</dbReference>
<comment type="caution">
    <text evidence="6">The sequence shown here is derived from an EMBL/GenBank/DDBJ whole genome shotgun (WGS) entry which is preliminary data.</text>
</comment>
<evidence type="ECO:0000313" key="6">
    <source>
        <dbReference type="EMBL" id="MBI3127098.1"/>
    </source>
</evidence>
<organism evidence="6 7">
    <name type="scientific">Tectimicrobiota bacterium</name>
    <dbReference type="NCBI Taxonomy" id="2528274"/>
    <lineage>
        <taxon>Bacteria</taxon>
        <taxon>Pseudomonadati</taxon>
        <taxon>Nitrospinota/Tectimicrobiota group</taxon>
        <taxon>Candidatus Tectimicrobiota</taxon>
    </lineage>
</organism>
<accession>A0A932HZ29</accession>
<dbReference type="CDD" id="cd07377">
    <property type="entry name" value="WHTH_GntR"/>
    <property type="match status" value="1"/>
</dbReference>
<dbReference type="PANTHER" id="PTHR43537">
    <property type="entry name" value="TRANSCRIPTIONAL REGULATOR, GNTR FAMILY"/>
    <property type="match status" value="1"/>
</dbReference>
<evidence type="ECO:0000256" key="3">
    <source>
        <dbReference type="ARBA" id="ARBA00023163"/>
    </source>
</evidence>
<feature type="region of interest" description="Disordered" evidence="4">
    <location>
        <begin position="242"/>
        <end position="262"/>
    </location>
</feature>
<dbReference type="GO" id="GO:0003677">
    <property type="term" value="F:DNA binding"/>
    <property type="evidence" value="ECO:0007669"/>
    <property type="project" value="UniProtKB-KW"/>
</dbReference>
<evidence type="ECO:0000256" key="4">
    <source>
        <dbReference type="SAM" id="MobiDB-lite"/>
    </source>
</evidence>
<evidence type="ECO:0000259" key="5">
    <source>
        <dbReference type="PROSITE" id="PS50949"/>
    </source>
</evidence>
<dbReference type="GO" id="GO:0003700">
    <property type="term" value="F:DNA-binding transcription factor activity"/>
    <property type="evidence" value="ECO:0007669"/>
    <property type="project" value="InterPro"/>
</dbReference>
<evidence type="ECO:0000256" key="2">
    <source>
        <dbReference type="ARBA" id="ARBA00023125"/>
    </source>
</evidence>
<dbReference type="Pfam" id="PF07729">
    <property type="entry name" value="FCD"/>
    <property type="match status" value="1"/>
</dbReference>
<dbReference type="Gene3D" id="1.10.10.10">
    <property type="entry name" value="Winged helix-like DNA-binding domain superfamily/Winged helix DNA-binding domain"/>
    <property type="match status" value="1"/>
</dbReference>
<dbReference type="EMBL" id="JACPUR010000015">
    <property type="protein sequence ID" value="MBI3127098.1"/>
    <property type="molecule type" value="Genomic_DNA"/>
</dbReference>
<dbReference type="PROSITE" id="PS50949">
    <property type="entry name" value="HTH_GNTR"/>
    <property type="match status" value="1"/>
</dbReference>
<gene>
    <name evidence="6" type="ORF">HYZ11_05805</name>
</gene>
<evidence type="ECO:0000313" key="7">
    <source>
        <dbReference type="Proteomes" id="UP000782312"/>
    </source>
</evidence>
<feature type="region of interest" description="Disordered" evidence="4">
    <location>
        <begin position="1"/>
        <end position="23"/>
    </location>
</feature>
<keyword evidence="2" id="KW-0238">DNA-binding</keyword>
<dbReference type="SUPFAM" id="SSF48008">
    <property type="entry name" value="GntR ligand-binding domain-like"/>
    <property type="match status" value="1"/>
</dbReference>
<dbReference type="Pfam" id="PF00392">
    <property type="entry name" value="GntR"/>
    <property type="match status" value="1"/>
</dbReference>
<dbReference type="PANTHER" id="PTHR43537:SF24">
    <property type="entry name" value="GLUCONATE OPERON TRANSCRIPTIONAL REPRESSOR"/>
    <property type="match status" value="1"/>
</dbReference>
<dbReference type="InterPro" id="IPR011711">
    <property type="entry name" value="GntR_C"/>
</dbReference>
<dbReference type="InterPro" id="IPR036390">
    <property type="entry name" value="WH_DNA-bd_sf"/>
</dbReference>
<dbReference type="Gene3D" id="1.20.120.530">
    <property type="entry name" value="GntR ligand-binding domain-like"/>
    <property type="match status" value="1"/>
</dbReference>
<dbReference type="InterPro" id="IPR000524">
    <property type="entry name" value="Tscrpt_reg_HTH_GntR"/>
</dbReference>
<dbReference type="SUPFAM" id="SSF46785">
    <property type="entry name" value="Winged helix' DNA-binding domain"/>
    <property type="match status" value="1"/>
</dbReference>
<dbReference type="AlphaFoldDB" id="A0A932HZ29"/>
<reference evidence="6" key="1">
    <citation type="submission" date="2020-07" db="EMBL/GenBank/DDBJ databases">
        <title>Huge and variable diversity of episymbiotic CPR bacteria and DPANN archaea in groundwater ecosystems.</title>
        <authorList>
            <person name="He C.Y."/>
            <person name="Keren R."/>
            <person name="Whittaker M."/>
            <person name="Farag I.F."/>
            <person name="Doudna J."/>
            <person name="Cate J.H.D."/>
            <person name="Banfield J.F."/>
        </authorList>
    </citation>
    <scope>NUCLEOTIDE SEQUENCE</scope>
    <source>
        <strain evidence="6">NC_groundwater_763_Ag_S-0.2um_68_21</strain>
    </source>
</reference>
<keyword evidence="3" id="KW-0804">Transcription</keyword>
<dbReference type="SMART" id="SM00895">
    <property type="entry name" value="FCD"/>
    <property type="match status" value="1"/>
</dbReference>
<sequence>MKPPRPARTDEHRGSAPASAAPASAVARLGASHGLAEQVARALRQGIAQGELTAGVRLVEDRLAAAFGVSKTPLREAYRILQAEGLVEILPRRGAFVAGIAASEAEELYEVRLLLASHAVERAVERREWLVPRMRKLMEEMRAARRARDVWAFSDRDMAFHRLLAEASGNTILLAAYDALNPRLMRLRLALRDYKGEMDSFLAENALLLEAAEGGEAGRVREALGRLMRRRKDVIAASIRGGAGGKADGTAPRPGGCMAGNR</sequence>
<evidence type="ECO:0000256" key="1">
    <source>
        <dbReference type="ARBA" id="ARBA00023015"/>
    </source>
</evidence>
<dbReference type="Proteomes" id="UP000782312">
    <property type="component" value="Unassembled WGS sequence"/>
</dbReference>
<name>A0A932HZ29_UNCTE</name>